<gene>
    <name evidence="1" type="ORF">EVA_10036</name>
</gene>
<organism evidence="1">
    <name type="scientific">gut metagenome</name>
    <dbReference type="NCBI Taxonomy" id="749906"/>
    <lineage>
        <taxon>unclassified sequences</taxon>
        <taxon>metagenomes</taxon>
        <taxon>organismal metagenomes</taxon>
    </lineage>
</organism>
<sequence>MQTDTLLKFSASTIPKAVAVILLMDTRSRAQLSTG</sequence>
<comment type="caution">
    <text evidence="1">The sequence shown here is derived from an EMBL/GenBank/DDBJ whole genome shotgun (WGS) entry which is preliminary data.</text>
</comment>
<dbReference type="EMBL" id="AMCI01002786">
    <property type="protein sequence ID" value="EJX01859.1"/>
    <property type="molecule type" value="Genomic_DNA"/>
</dbReference>
<evidence type="ECO:0000313" key="1">
    <source>
        <dbReference type="EMBL" id="EJX01859.1"/>
    </source>
</evidence>
<dbReference type="AlphaFoldDB" id="J9G4R7"/>
<reference evidence="1" key="1">
    <citation type="journal article" date="2012" name="PLoS ONE">
        <title>Gene sets for utilization of primary and secondary nutrition supplies in the distal gut of endangered iberian lynx.</title>
        <authorList>
            <person name="Alcaide M."/>
            <person name="Messina E."/>
            <person name="Richter M."/>
            <person name="Bargiela R."/>
            <person name="Peplies J."/>
            <person name="Huws S.A."/>
            <person name="Newbold C.J."/>
            <person name="Golyshin P.N."/>
            <person name="Simon M.A."/>
            <person name="Lopez G."/>
            <person name="Yakimov M.M."/>
            <person name="Ferrer M."/>
        </authorList>
    </citation>
    <scope>NUCLEOTIDE SEQUENCE</scope>
</reference>
<proteinExistence type="predicted"/>
<protein>
    <submittedName>
        <fullName evidence="1">Uncharacterized protein</fullName>
    </submittedName>
</protein>
<name>J9G4R7_9ZZZZ</name>
<accession>J9G4R7</accession>